<name>A0AAV5X2I7_9BILA</name>
<dbReference type="Pfam" id="PF00397">
    <property type="entry name" value="WW"/>
    <property type="match status" value="1"/>
</dbReference>
<evidence type="ECO:0000259" key="2">
    <source>
        <dbReference type="PROSITE" id="PS50020"/>
    </source>
</evidence>
<gene>
    <name evidence="3" type="ORF">PFISCL1PPCAC_28995</name>
</gene>
<protein>
    <recommendedName>
        <fullName evidence="2">WW domain-containing protein</fullName>
    </recommendedName>
</protein>
<dbReference type="EMBL" id="BTSY01000229">
    <property type="protein sequence ID" value="GMT37697.1"/>
    <property type="molecule type" value="Genomic_DNA"/>
</dbReference>
<dbReference type="AlphaFoldDB" id="A0AAV5X2I7"/>
<dbReference type="GO" id="GO:0007165">
    <property type="term" value="P:signal transduction"/>
    <property type="evidence" value="ECO:0007669"/>
    <property type="project" value="TreeGrafter"/>
</dbReference>
<dbReference type="PROSITE" id="PS50020">
    <property type="entry name" value="WW_DOMAIN_2"/>
    <property type="match status" value="1"/>
</dbReference>
<feature type="non-terminal residue" evidence="3">
    <location>
        <position position="1"/>
    </location>
</feature>
<dbReference type="GO" id="GO:0005737">
    <property type="term" value="C:cytoplasm"/>
    <property type="evidence" value="ECO:0007669"/>
    <property type="project" value="TreeGrafter"/>
</dbReference>
<dbReference type="SMART" id="SM00456">
    <property type="entry name" value="WW"/>
    <property type="match status" value="1"/>
</dbReference>
<proteinExistence type="predicted"/>
<feature type="non-terminal residue" evidence="3">
    <location>
        <position position="67"/>
    </location>
</feature>
<feature type="domain" description="WW" evidence="2">
    <location>
        <begin position="33"/>
        <end position="66"/>
    </location>
</feature>
<comment type="caution">
    <text evidence="3">The sequence shown here is derived from an EMBL/GenBank/DDBJ whole genome shotgun (WGS) entry which is preliminary data.</text>
</comment>
<reference evidence="3" key="1">
    <citation type="submission" date="2023-10" db="EMBL/GenBank/DDBJ databases">
        <title>Genome assembly of Pristionchus species.</title>
        <authorList>
            <person name="Yoshida K."/>
            <person name="Sommer R.J."/>
        </authorList>
    </citation>
    <scope>NUCLEOTIDE SEQUENCE</scope>
    <source>
        <strain evidence="3">RS5133</strain>
    </source>
</reference>
<dbReference type="InterPro" id="IPR001202">
    <property type="entry name" value="WW_dom"/>
</dbReference>
<organism evidence="3 4">
    <name type="scientific">Pristionchus fissidentatus</name>
    <dbReference type="NCBI Taxonomy" id="1538716"/>
    <lineage>
        <taxon>Eukaryota</taxon>
        <taxon>Metazoa</taxon>
        <taxon>Ecdysozoa</taxon>
        <taxon>Nematoda</taxon>
        <taxon>Chromadorea</taxon>
        <taxon>Rhabditida</taxon>
        <taxon>Rhabditina</taxon>
        <taxon>Diplogasteromorpha</taxon>
        <taxon>Diplogasteroidea</taxon>
        <taxon>Neodiplogasteridae</taxon>
        <taxon>Pristionchus</taxon>
    </lineage>
</organism>
<dbReference type="InterPro" id="IPR036020">
    <property type="entry name" value="WW_dom_sf"/>
</dbReference>
<sequence>IVYSHRPAMLLCTSRFSFKPHWEPPWARWRCSLGLPYAWEQAIDTQGRLYYLDHINEKSSYRDPRSP</sequence>
<evidence type="ECO:0000313" key="4">
    <source>
        <dbReference type="Proteomes" id="UP001432322"/>
    </source>
</evidence>
<evidence type="ECO:0000313" key="3">
    <source>
        <dbReference type="EMBL" id="GMT37697.1"/>
    </source>
</evidence>
<dbReference type="SUPFAM" id="SSF51045">
    <property type="entry name" value="WW domain"/>
    <property type="match status" value="1"/>
</dbReference>
<evidence type="ECO:0000256" key="1">
    <source>
        <dbReference type="ARBA" id="ARBA00022737"/>
    </source>
</evidence>
<dbReference type="Gene3D" id="2.20.70.10">
    <property type="match status" value="1"/>
</dbReference>
<dbReference type="CDD" id="cd00201">
    <property type="entry name" value="WW"/>
    <property type="match status" value="1"/>
</dbReference>
<dbReference type="PANTHER" id="PTHR10316:SF68">
    <property type="entry name" value="AGAP003128-PA"/>
    <property type="match status" value="1"/>
</dbReference>
<dbReference type="Proteomes" id="UP001432322">
    <property type="component" value="Unassembled WGS sequence"/>
</dbReference>
<dbReference type="PANTHER" id="PTHR10316">
    <property type="entry name" value="MEMBRANE ASSOCIATED GUANYLATE KINASE-RELATED"/>
    <property type="match status" value="1"/>
</dbReference>
<keyword evidence="1" id="KW-0677">Repeat</keyword>
<keyword evidence="4" id="KW-1185">Reference proteome</keyword>
<accession>A0AAV5X2I7</accession>